<dbReference type="EMBL" id="KI912117">
    <property type="protein sequence ID" value="ETS76571.1"/>
    <property type="molecule type" value="Genomic_DNA"/>
</dbReference>
<feature type="transmembrane region" description="Helical" evidence="6">
    <location>
        <begin position="189"/>
        <end position="208"/>
    </location>
</feature>
<dbReference type="GeneID" id="19276971"/>
<keyword evidence="9" id="KW-1185">Reference proteome</keyword>
<keyword evidence="4 6" id="KW-1133">Transmembrane helix</keyword>
<feature type="transmembrane region" description="Helical" evidence="6">
    <location>
        <begin position="100"/>
        <end position="123"/>
    </location>
</feature>
<organism evidence="8 9">
    <name type="scientific">Pestalotiopsis fici (strain W106-1 / CGMCC3.15140)</name>
    <dbReference type="NCBI Taxonomy" id="1229662"/>
    <lineage>
        <taxon>Eukaryota</taxon>
        <taxon>Fungi</taxon>
        <taxon>Dikarya</taxon>
        <taxon>Ascomycota</taxon>
        <taxon>Pezizomycotina</taxon>
        <taxon>Sordariomycetes</taxon>
        <taxon>Xylariomycetidae</taxon>
        <taxon>Amphisphaeriales</taxon>
        <taxon>Sporocadaceae</taxon>
        <taxon>Pestalotiopsis</taxon>
    </lineage>
</organism>
<evidence type="ECO:0000259" key="7">
    <source>
        <dbReference type="PROSITE" id="PS50850"/>
    </source>
</evidence>
<reference evidence="9" key="1">
    <citation type="journal article" date="2015" name="BMC Genomics">
        <title>Genomic and transcriptomic analysis of the endophytic fungus Pestalotiopsis fici reveals its lifestyle and high potential for synthesis of natural products.</title>
        <authorList>
            <person name="Wang X."/>
            <person name="Zhang X."/>
            <person name="Liu L."/>
            <person name="Xiang M."/>
            <person name="Wang W."/>
            <person name="Sun X."/>
            <person name="Che Y."/>
            <person name="Guo L."/>
            <person name="Liu G."/>
            <person name="Guo L."/>
            <person name="Wang C."/>
            <person name="Yin W.B."/>
            <person name="Stadler M."/>
            <person name="Zhang X."/>
            <person name="Liu X."/>
        </authorList>
    </citation>
    <scope>NUCLEOTIDE SEQUENCE [LARGE SCALE GENOMIC DNA]</scope>
    <source>
        <strain evidence="9">W106-1 / CGMCC3.15140</strain>
    </source>
</reference>
<dbReference type="Gene3D" id="1.20.1250.20">
    <property type="entry name" value="MFS general substrate transporter like domains"/>
    <property type="match status" value="2"/>
</dbReference>
<accession>W3WUM8</accession>
<proteinExistence type="predicted"/>
<evidence type="ECO:0000256" key="3">
    <source>
        <dbReference type="ARBA" id="ARBA00022692"/>
    </source>
</evidence>
<keyword evidence="5 6" id="KW-0472">Membrane</keyword>
<evidence type="ECO:0000313" key="8">
    <source>
        <dbReference type="EMBL" id="ETS76571.1"/>
    </source>
</evidence>
<dbReference type="PROSITE" id="PS50850">
    <property type="entry name" value="MFS"/>
    <property type="match status" value="1"/>
</dbReference>
<dbReference type="PANTHER" id="PTHR43791:SF36">
    <property type="entry name" value="TRANSPORTER, PUTATIVE (AFU_ORTHOLOGUE AFUA_6G08340)-RELATED"/>
    <property type="match status" value="1"/>
</dbReference>
<keyword evidence="2" id="KW-0813">Transport</keyword>
<name>W3WUM8_PESFW</name>
<evidence type="ECO:0000256" key="1">
    <source>
        <dbReference type="ARBA" id="ARBA00004141"/>
    </source>
</evidence>
<evidence type="ECO:0000256" key="4">
    <source>
        <dbReference type="ARBA" id="ARBA00022989"/>
    </source>
</evidence>
<dbReference type="eggNOG" id="KOG2533">
    <property type="taxonomic scope" value="Eukaryota"/>
</dbReference>
<dbReference type="InterPro" id="IPR011701">
    <property type="entry name" value="MFS"/>
</dbReference>
<evidence type="ECO:0000256" key="2">
    <source>
        <dbReference type="ARBA" id="ARBA00022448"/>
    </source>
</evidence>
<dbReference type="AlphaFoldDB" id="W3WUM8"/>
<dbReference type="HOGENOM" id="CLU_001265_0_5_1"/>
<dbReference type="SUPFAM" id="SSF103473">
    <property type="entry name" value="MFS general substrate transporter"/>
    <property type="match status" value="1"/>
</dbReference>
<feature type="domain" description="Major facilitator superfamily (MFS) profile" evidence="7">
    <location>
        <begin position="63"/>
        <end position="470"/>
    </location>
</feature>
<feature type="transmembrane region" description="Helical" evidence="6">
    <location>
        <begin position="220"/>
        <end position="240"/>
    </location>
</feature>
<dbReference type="Pfam" id="PF07690">
    <property type="entry name" value="MFS_1"/>
    <property type="match status" value="1"/>
</dbReference>
<evidence type="ECO:0000256" key="5">
    <source>
        <dbReference type="ARBA" id="ARBA00023136"/>
    </source>
</evidence>
<feature type="transmembrane region" description="Helical" evidence="6">
    <location>
        <begin position="159"/>
        <end position="180"/>
    </location>
</feature>
<gene>
    <name evidence="8" type="ORF">PFICI_11958</name>
</gene>
<comment type="subcellular location">
    <subcellularLocation>
        <location evidence="1">Membrane</location>
        <topology evidence="1">Multi-pass membrane protein</topology>
    </subcellularLocation>
</comment>
<dbReference type="GO" id="GO:0022857">
    <property type="term" value="F:transmembrane transporter activity"/>
    <property type="evidence" value="ECO:0007669"/>
    <property type="project" value="InterPro"/>
</dbReference>
<evidence type="ECO:0000313" key="9">
    <source>
        <dbReference type="Proteomes" id="UP000030651"/>
    </source>
</evidence>
<dbReference type="OrthoDB" id="6730379at2759"/>
<dbReference type="PANTHER" id="PTHR43791">
    <property type="entry name" value="PERMEASE-RELATED"/>
    <property type="match status" value="1"/>
</dbReference>
<dbReference type="GO" id="GO:0016020">
    <property type="term" value="C:membrane"/>
    <property type="evidence" value="ECO:0007669"/>
    <property type="project" value="UniProtKB-SubCell"/>
</dbReference>
<dbReference type="InterPro" id="IPR036259">
    <property type="entry name" value="MFS_trans_sf"/>
</dbReference>
<sequence>MSGGEIHMKAGEDIETTSGHQIGTADEARLDAAANFLALHEHEHGSYSDAEARSVLRKVDWIMLPMMFVTSTICALDKNLLSNAALYGMKQSTHLVGQQYSWIGSILYIGFAIGEVPAQYLILKLPVAKLLAATTICFAVLTVLMSACQNAGSLMAVRFLMGIFEAFIVPCLYIVTAMWWRRPEQPIRLALWYSQLASIFTGFISYGIGRTQTTIDSWRLLFIVLGGFTFLWGFCILAWFPDSPLTARFLTDRQKYIAVHRTRDNKTGLENKVFKSYQVQEALSDLRTWTLFVYVLTCVFANGGLTVFSAQIVSSLGFDRLQTVLLGMPTGVMMSVSAVLVAWPSLRFENVRIKLSVIFSLSPLIGTLCIKYLPESNVIGRLLSYYFIYVYYAAFPAAFSLAMANTSGHTKKVTVNGILMVAYCIGDIIAPQFFIESEAPGYRTGYDALIAGSTIAIAALIMYEIVVRIENRKRDASFGKVETMEVDYDDLLDLTDSKRRISG</sequence>
<feature type="transmembrane region" description="Helical" evidence="6">
    <location>
        <begin position="415"/>
        <end position="434"/>
    </location>
</feature>
<feature type="transmembrane region" description="Helical" evidence="6">
    <location>
        <begin position="446"/>
        <end position="466"/>
    </location>
</feature>
<dbReference type="KEGG" id="pfy:PFICI_11958"/>
<feature type="transmembrane region" description="Helical" evidence="6">
    <location>
        <begin position="291"/>
        <end position="312"/>
    </location>
</feature>
<dbReference type="InterPro" id="IPR020846">
    <property type="entry name" value="MFS_dom"/>
</dbReference>
<keyword evidence="3 6" id="KW-0812">Transmembrane</keyword>
<dbReference type="InParanoid" id="W3WUM8"/>
<dbReference type="OMA" id="IMEPLAN"/>
<dbReference type="RefSeq" id="XP_007838730.1">
    <property type="nucleotide sequence ID" value="XM_007840539.1"/>
</dbReference>
<feature type="transmembrane region" description="Helical" evidence="6">
    <location>
        <begin position="385"/>
        <end position="403"/>
    </location>
</feature>
<evidence type="ECO:0000256" key="6">
    <source>
        <dbReference type="SAM" id="Phobius"/>
    </source>
</evidence>
<protein>
    <recommendedName>
        <fullName evidence="7">Major facilitator superfamily (MFS) profile domain-containing protein</fullName>
    </recommendedName>
</protein>
<feature type="transmembrane region" description="Helical" evidence="6">
    <location>
        <begin position="324"/>
        <end position="343"/>
    </location>
</feature>
<feature type="transmembrane region" description="Helical" evidence="6">
    <location>
        <begin position="130"/>
        <end position="147"/>
    </location>
</feature>
<dbReference type="Proteomes" id="UP000030651">
    <property type="component" value="Unassembled WGS sequence"/>
</dbReference>